<accession>A0A849K6A1</accession>
<dbReference type="InterPro" id="IPR005297">
    <property type="entry name" value="Lipoprotein_repeat"/>
</dbReference>
<dbReference type="Pfam" id="PF03640">
    <property type="entry name" value="Lipoprotein_15"/>
    <property type="match status" value="2"/>
</dbReference>
<feature type="compositionally biased region" description="Low complexity" evidence="1">
    <location>
        <begin position="22"/>
        <end position="40"/>
    </location>
</feature>
<dbReference type="EMBL" id="JABFAJ010000007">
    <property type="protein sequence ID" value="NNU26687.1"/>
    <property type="molecule type" value="Genomic_DNA"/>
</dbReference>
<keyword evidence="4" id="KW-1185">Reference proteome</keyword>
<dbReference type="AlphaFoldDB" id="A0A849K6A1"/>
<comment type="caution">
    <text evidence="3">The sequence shown here is derived from an EMBL/GenBank/DDBJ whole genome shotgun (WGS) entry which is preliminary data.</text>
</comment>
<feature type="region of interest" description="Disordered" evidence="1">
    <location>
        <begin position="22"/>
        <end position="70"/>
    </location>
</feature>
<dbReference type="RefSeq" id="WP_171246201.1">
    <property type="nucleotide sequence ID" value="NZ_JABFAJ010000007.1"/>
</dbReference>
<feature type="compositionally biased region" description="Acidic residues" evidence="1">
    <location>
        <begin position="41"/>
        <end position="66"/>
    </location>
</feature>
<feature type="chain" id="PRO_5039554808" description="Lipoprotein with Yx(FWY)xxD motif" evidence="2">
    <location>
        <begin position="20"/>
        <end position="189"/>
    </location>
</feature>
<dbReference type="PANTHER" id="PTHR39335:SF1">
    <property type="entry name" value="BLL4220 PROTEIN"/>
    <property type="match status" value="1"/>
</dbReference>
<gene>
    <name evidence="3" type="ORF">HLI28_03910</name>
</gene>
<evidence type="ECO:0000313" key="4">
    <source>
        <dbReference type="Proteomes" id="UP000557204"/>
    </source>
</evidence>
<name>A0A849K6A1_9MICO</name>
<dbReference type="Proteomes" id="UP000557204">
    <property type="component" value="Unassembled WGS sequence"/>
</dbReference>
<evidence type="ECO:0000256" key="1">
    <source>
        <dbReference type="SAM" id="MobiDB-lite"/>
    </source>
</evidence>
<sequence>MRRITRTTTVAISAVAALAAVTACSTQEEPAAQETATEATTGEEEATGSDDMETEDTESEDMDDDSMGPVLGTADSELGEIVVDGVGMTVYVFDNDEPGSGTSACEGDCLAAWPPVHAGSEEPEVEGVTAEVGTITGNDGELQVTLDGRPVYLFANDAAPGEVSGQGVNDVWWVVAPDGSAVTEGGGGY</sequence>
<proteinExistence type="predicted"/>
<evidence type="ECO:0000256" key="2">
    <source>
        <dbReference type="SAM" id="SignalP"/>
    </source>
</evidence>
<evidence type="ECO:0000313" key="3">
    <source>
        <dbReference type="EMBL" id="NNU26687.1"/>
    </source>
</evidence>
<organism evidence="3 4">
    <name type="scientific">Isoptericola sediminis</name>
    <dbReference type="NCBI Taxonomy" id="2733572"/>
    <lineage>
        <taxon>Bacteria</taxon>
        <taxon>Bacillati</taxon>
        <taxon>Actinomycetota</taxon>
        <taxon>Actinomycetes</taxon>
        <taxon>Micrococcales</taxon>
        <taxon>Promicromonosporaceae</taxon>
        <taxon>Isoptericola</taxon>
    </lineage>
</organism>
<dbReference type="PANTHER" id="PTHR39335">
    <property type="entry name" value="BLL4220 PROTEIN"/>
    <property type="match status" value="1"/>
</dbReference>
<evidence type="ECO:0008006" key="5">
    <source>
        <dbReference type="Google" id="ProtNLM"/>
    </source>
</evidence>
<feature type="signal peptide" evidence="2">
    <location>
        <begin position="1"/>
        <end position="19"/>
    </location>
</feature>
<keyword evidence="2" id="KW-0732">Signal</keyword>
<reference evidence="3 4" key="1">
    <citation type="submission" date="2020-05" db="EMBL/GenBank/DDBJ databases">
        <title>Genome sequence of Isoptericola sp. JC619 isolated from Chilika lagoon, India.</title>
        <authorList>
            <person name="Kumar D."/>
            <person name="Appam K."/>
            <person name="Gandham S."/>
            <person name="Uppada J."/>
            <person name="Sasikala C."/>
            <person name="Venkata Ramana C."/>
        </authorList>
    </citation>
    <scope>NUCLEOTIDE SEQUENCE [LARGE SCALE GENOMIC DNA]</scope>
    <source>
        <strain evidence="3 4">JC619</strain>
    </source>
</reference>
<protein>
    <recommendedName>
        <fullName evidence="5">Lipoprotein with Yx(FWY)xxD motif</fullName>
    </recommendedName>
</protein>
<dbReference type="GO" id="GO:0043448">
    <property type="term" value="P:alkane catabolic process"/>
    <property type="evidence" value="ECO:0007669"/>
    <property type="project" value="TreeGrafter"/>
</dbReference>
<dbReference type="PROSITE" id="PS51257">
    <property type="entry name" value="PROKAR_LIPOPROTEIN"/>
    <property type="match status" value="1"/>
</dbReference>